<gene>
    <name evidence="1" type="ORF">P029_04600</name>
</gene>
<evidence type="ECO:0000313" key="2">
    <source>
        <dbReference type="Proteomes" id="UP000053801"/>
    </source>
</evidence>
<sequence>MRLGLLLLVLPKKKMFMVRYNEYTTTLSIQRIVAKFVAYLSCKDIDTYLKDHRTILRKVSTTVGLASALKRCY</sequence>
<dbReference type="Proteomes" id="UP000053801">
    <property type="component" value="Chromosome"/>
</dbReference>
<reference evidence="1 2" key="1">
    <citation type="journal article" date="2013" name="Pathogens">
        <title>An Emerging Tick-Borne Disease of Humans Is Caused by a Subset of Strains with Conserved Genome Structure.</title>
        <authorList>
            <person name="Barbet A.F."/>
            <person name="Al-Khedery B."/>
            <person name="Stuen S."/>
            <person name="Granquist E.G."/>
            <person name="Felsheim R.F."/>
            <person name="Munderloh U.G."/>
        </authorList>
    </citation>
    <scope>NUCLEOTIDE SEQUENCE [LARGE SCALE GENOMIC DNA]</scope>
    <source>
        <strain evidence="1 2">Norway variant2</strain>
    </source>
</reference>
<organism evidence="1 2">
    <name type="scientific">Anaplasma phagocytophilum str. Norway variant2</name>
    <dbReference type="NCBI Taxonomy" id="1392507"/>
    <lineage>
        <taxon>Bacteria</taxon>
        <taxon>Pseudomonadati</taxon>
        <taxon>Pseudomonadota</taxon>
        <taxon>Alphaproteobacteria</taxon>
        <taxon>Rickettsiales</taxon>
        <taxon>Anaplasmataceae</taxon>
        <taxon>Anaplasma</taxon>
        <taxon>phagocytophilum group</taxon>
    </lineage>
</organism>
<accession>A0A161IH85</accession>
<protein>
    <submittedName>
        <fullName evidence="1">Uncharacterized protein</fullName>
    </submittedName>
</protein>
<evidence type="ECO:0000313" key="1">
    <source>
        <dbReference type="EMBL" id="ANC34589.1"/>
    </source>
</evidence>
<dbReference type="EMBL" id="CP015376">
    <property type="protein sequence ID" value="ANC34589.1"/>
    <property type="molecule type" value="Genomic_DNA"/>
</dbReference>
<proteinExistence type="predicted"/>
<reference evidence="1 2" key="2">
    <citation type="journal article" date="2014" name="Pathogens">
        <title>Comparative Genomics Identifies a Potential Marker of Human-Virulent Anaplasma phagocytophilum.</title>
        <authorList>
            <person name="Al-Khedery B."/>
            <person name="Barbet A.F."/>
        </authorList>
    </citation>
    <scope>NUCLEOTIDE SEQUENCE [LARGE SCALE GENOMIC DNA]</scope>
    <source>
        <strain evidence="1 2">Norway variant2</strain>
    </source>
</reference>
<dbReference type="AlphaFoldDB" id="A0A161IH85"/>
<name>A0A161IH85_ANAPH</name>